<evidence type="ECO:0000256" key="3">
    <source>
        <dbReference type="PROSITE-ProRule" id="PRU01278"/>
    </source>
</evidence>
<keyword evidence="2" id="KW-1283">Bacterial microcompartment</keyword>
<feature type="domain" description="BMC" evidence="5">
    <location>
        <begin position="5"/>
        <end position="90"/>
    </location>
</feature>
<dbReference type="SMART" id="SM00877">
    <property type="entry name" value="BMC"/>
    <property type="match status" value="1"/>
</dbReference>
<protein>
    <submittedName>
        <fullName evidence="6">Microcompartments protein</fullName>
    </submittedName>
</protein>
<dbReference type="AlphaFoldDB" id="A0A212LU29"/>
<dbReference type="SUPFAM" id="SSF143414">
    <property type="entry name" value="CcmK-like"/>
    <property type="match status" value="1"/>
</dbReference>
<dbReference type="Pfam" id="PF00936">
    <property type="entry name" value="BMC"/>
    <property type="match status" value="1"/>
</dbReference>
<evidence type="ECO:0000256" key="1">
    <source>
        <dbReference type="ARBA" id="ARBA00024322"/>
    </source>
</evidence>
<organism evidence="6">
    <name type="scientific">uncultured Sporomusa sp</name>
    <dbReference type="NCBI Taxonomy" id="307249"/>
    <lineage>
        <taxon>Bacteria</taxon>
        <taxon>Bacillati</taxon>
        <taxon>Bacillota</taxon>
        <taxon>Negativicutes</taxon>
        <taxon>Selenomonadales</taxon>
        <taxon>Sporomusaceae</taxon>
        <taxon>Sporomusa</taxon>
        <taxon>environmental samples</taxon>
    </lineage>
</organism>
<dbReference type="PROSITE" id="PS51930">
    <property type="entry name" value="BMC_2"/>
    <property type="match status" value="1"/>
</dbReference>
<comment type="similarity">
    <text evidence="3">Belongs to the bacterial microcompartments protein family.</text>
</comment>
<dbReference type="CDD" id="cd07045">
    <property type="entry name" value="BMC_CcmK_like"/>
    <property type="match status" value="1"/>
</dbReference>
<accession>A0A212LU29</accession>
<dbReference type="PANTHER" id="PTHR33941">
    <property type="entry name" value="PROPANEDIOL UTILIZATION PROTEIN PDUA"/>
    <property type="match status" value="1"/>
</dbReference>
<sequence>MVKNALGLIETVGLAAGLEAADAAVKAADVELIGYELTKGGGMVVIKLCGDVGAVKAAVDAGSAAAARINKVVAKHVIPRPHNELGTMVLSRETAGYKPPQPALTAVAPEEQSASPDAATSSQPAAEPAETANENTLIETVPEPAQAPFTEAEPAVKQEPQNPSEGCNLCGDPVCPRKKGDARITCIHYDKNNKEDE</sequence>
<proteinExistence type="inferred from homology"/>
<evidence type="ECO:0000256" key="2">
    <source>
        <dbReference type="ARBA" id="ARBA00024446"/>
    </source>
</evidence>
<gene>
    <name evidence="6" type="ORF">KL86SPO_31303</name>
</gene>
<evidence type="ECO:0000259" key="5">
    <source>
        <dbReference type="PROSITE" id="PS51930"/>
    </source>
</evidence>
<name>A0A212LU29_9FIRM</name>
<dbReference type="InterPro" id="IPR044872">
    <property type="entry name" value="CcmK/CsoS1_BMC"/>
</dbReference>
<comment type="subcellular location">
    <subcellularLocation>
        <location evidence="1">Bacterial microcompartment</location>
    </subcellularLocation>
</comment>
<feature type="compositionally biased region" description="Low complexity" evidence="4">
    <location>
        <begin position="124"/>
        <end position="136"/>
    </location>
</feature>
<evidence type="ECO:0000313" key="6">
    <source>
        <dbReference type="EMBL" id="SCM81124.1"/>
    </source>
</evidence>
<reference evidence="6" key="1">
    <citation type="submission" date="2016-08" db="EMBL/GenBank/DDBJ databases">
        <authorList>
            <person name="Seilhamer J.J."/>
        </authorList>
    </citation>
    <scope>NUCLEOTIDE SEQUENCE</scope>
    <source>
        <strain evidence="6">86</strain>
    </source>
</reference>
<feature type="region of interest" description="Disordered" evidence="4">
    <location>
        <begin position="99"/>
        <end position="169"/>
    </location>
</feature>
<dbReference type="Gene3D" id="3.30.70.1710">
    <property type="match status" value="1"/>
</dbReference>
<dbReference type="InterPro" id="IPR037233">
    <property type="entry name" value="CcmK-like_sf"/>
</dbReference>
<dbReference type="GO" id="GO:0031469">
    <property type="term" value="C:bacterial microcompartment"/>
    <property type="evidence" value="ECO:0007669"/>
    <property type="project" value="UniProtKB-SubCell"/>
</dbReference>
<evidence type="ECO:0000256" key="4">
    <source>
        <dbReference type="SAM" id="MobiDB-lite"/>
    </source>
</evidence>
<dbReference type="InterPro" id="IPR050575">
    <property type="entry name" value="BMC_shell"/>
</dbReference>
<dbReference type="InterPro" id="IPR000249">
    <property type="entry name" value="BMC_dom"/>
</dbReference>
<dbReference type="EMBL" id="FMJE01000003">
    <property type="protein sequence ID" value="SCM81124.1"/>
    <property type="molecule type" value="Genomic_DNA"/>
</dbReference>
<dbReference type="PANTHER" id="PTHR33941:SF11">
    <property type="entry name" value="BACTERIAL MICROCOMPARTMENT SHELL PROTEIN PDUJ"/>
    <property type="match status" value="1"/>
</dbReference>
<feature type="compositionally biased region" description="Polar residues" evidence="4">
    <location>
        <begin position="112"/>
        <end position="123"/>
    </location>
</feature>